<proteinExistence type="predicted"/>
<dbReference type="Proteomes" id="UP000183832">
    <property type="component" value="Unassembled WGS sequence"/>
</dbReference>
<organism evidence="1 2">
    <name type="scientific">Clunio marinus</name>
    <dbReference type="NCBI Taxonomy" id="568069"/>
    <lineage>
        <taxon>Eukaryota</taxon>
        <taxon>Metazoa</taxon>
        <taxon>Ecdysozoa</taxon>
        <taxon>Arthropoda</taxon>
        <taxon>Hexapoda</taxon>
        <taxon>Insecta</taxon>
        <taxon>Pterygota</taxon>
        <taxon>Neoptera</taxon>
        <taxon>Endopterygota</taxon>
        <taxon>Diptera</taxon>
        <taxon>Nematocera</taxon>
        <taxon>Chironomoidea</taxon>
        <taxon>Chironomidae</taxon>
        <taxon>Clunio</taxon>
    </lineage>
</organism>
<reference evidence="1 2" key="1">
    <citation type="submission" date="2015-04" db="EMBL/GenBank/DDBJ databases">
        <authorList>
            <person name="Syromyatnikov M.Y."/>
            <person name="Popov V.N."/>
        </authorList>
    </citation>
    <scope>NUCLEOTIDE SEQUENCE [LARGE SCALE GENOMIC DNA]</scope>
</reference>
<gene>
    <name evidence="1" type="ORF">CLUMA_CG001586</name>
</gene>
<sequence length="85" mass="9785">MKLRRPHPRLFRYNLLPDLVNILLEVNSMLTKAITFLLASSQLGRGASLNGLRKQVHRYKSRLAKIQSASNPLEQNVKVNDEKQF</sequence>
<protein>
    <submittedName>
        <fullName evidence="1">CLUMA_CG001586, isoform A</fullName>
    </submittedName>
</protein>
<evidence type="ECO:0000313" key="2">
    <source>
        <dbReference type="Proteomes" id="UP000183832"/>
    </source>
</evidence>
<name>A0A1J1HMQ3_9DIPT</name>
<dbReference type="AlphaFoldDB" id="A0A1J1HMQ3"/>
<evidence type="ECO:0000313" key="1">
    <source>
        <dbReference type="EMBL" id="CRK87742.1"/>
    </source>
</evidence>
<accession>A0A1J1HMQ3</accession>
<keyword evidence="2" id="KW-1185">Reference proteome</keyword>
<dbReference type="EMBL" id="CVRI01000005">
    <property type="protein sequence ID" value="CRK87742.1"/>
    <property type="molecule type" value="Genomic_DNA"/>
</dbReference>